<comment type="similarity">
    <text evidence="2">Belongs to the major facilitator superfamily. Vesicular transporter family.</text>
</comment>
<feature type="transmembrane region" description="Helical" evidence="8">
    <location>
        <begin position="155"/>
        <end position="178"/>
    </location>
</feature>
<evidence type="ECO:0000256" key="3">
    <source>
        <dbReference type="ARBA" id="ARBA00022448"/>
    </source>
</evidence>
<dbReference type="InterPro" id="IPR011701">
    <property type="entry name" value="MFS"/>
</dbReference>
<dbReference type="InterPro" id="IPR001958">
    <property type="entry name" value="Tet-R_TetA/multi-R_MdtG-like"/>
</dbReference>
<feature type="transmembrane region" description="Helical" evidence="8">
    <location>
        <begin position="328"/>
        <end position="351"/>
    </location>
</feature>
<evidence type="ECO:0000259" key="9">
    <source>
        <dbReference type="PROSITE" id="PS50850"/>
    </source>
</evidence>
<feature type="transmembrane region" description="Helical" evidence="8">
    <location>
        <begin position="394"/>
        <end position="419"/>
    </location>
</feature>
<feature type="transmembrane region" description="Helical" evidence="8">
    <location>
        <begin position="363"/>
        <end position="382"/>
    </location>
</feature>
<evidence type="ECO:0000256" key="1">
    <source>
        <dbReference type="ARBA" id="ARBA00004141"/>
    </source>
</evidence>
<dbReference type="GO" id="GO:0016020">
    <property type="term" value="C:membrane"/>
    <property type="evidence" value="ECO:0007669"/>
    <property type="project" value="UniProtKB-SubCell"/>
</dbReference>
<sequence length="510" mass="54557">MFAWLNGDGDKPPAFLHFRSSKVFIITSVAAAVFTDLFLYGVIVPVVPFALSSRAGVAQDQIQTWVSVLLAVYGAALLVASPICGYFADRSPSRKTPLLLGLIALAGATGILTAGNSIALWIVGRLLQGASAAVVWVVGLALVADTVGPEDVGNAMGYIGVAMSFGVLLSPLIGGVVFERAGYYAVYGVSFALLGIDIVLRFALIERKVAMKWLSKDEMGNGPERAEENELEDRAAERKALDQLTQTQTETQHDSPEKSAASEQRPTAERTQSDRPQSLKEKVTSRLPVLLLLLKSRRLFSACLGCMVQAILLTSYDSTLPIFVRGTFGWNAIGAGLIFLPVTLPAFLAPFIGQASDKYGPRYLATAGFILAAPAIILQRLVNSNTIRQKVLLCALLTILGVALNLVLTPLMAEITYSVEATVKKRPKGFLGDKGAYAQAYGLFNMAFAAGSMIGPLIGGLVVESAGWPTGTLVLGLISAAFTLPTWWWTGGSWGRQRKQRRATSEVEEA</sequence>
<feature type="domain" description="Major facilitator superfamily (MFS) profile" evidence="9">
    <location>
        <begin position="25"/>
        <end position="510"/>
    </location>
</feature>
<evidence type="ECO:0000256" key="4">
    <source>
        <dbReference type="ARBA" id="ARBA00022692"/>
    </source>
</evidence>
<dbReference type="AlphaFoldDB" id="A0A2P7ZUC5"/>
<dbReference type="STRING" id="40998.A0A2P7ZUC5"/>
<comment type="caution">
    <text evidence="10">The sequence shown here is derived from an EMBL/GenBank/DDBJ whole genome shotgun (WGS) entry which is preliminary data.</text>
</comment>
<feature type="region of interest" description="Disordered" evidence="7">
    <location>
        <begin position="245"/>
        <end position="280"/>
    </location>
</feature>
<reference evidence="10 11" key="1">
    <citation type="submission" date="2017-05" db="EMBL/GenBank/DDBJ databases">
        <title>Draft genome sequence of Elsinoe australis.</title>
        <authorList>
            <person name="Cheng Q."/>
        </authorList>
    </citation>
    <scope>NUCLEOTIDE SEQUENCE [LARGE SCALE GENOMIC DNA]</scope>
    <source>
        <strain evidence="10 11">NL1</strain>
    </source>
</reference>
<keyword evidence="11" id="KW-1185">Reference proteome</keyword>
<dbReference type="PANTHER" id="PTHR23506:SF23">
    <property type="entry name" value="GH10249P"/>
    <property type="match status" value="1"/>
</dbReference>
<dbReference type="Proteomes" id="UP000243723">
    <property type="component" value="Unassembled WGS sequence"/>
</dbReference>
<feature type="transmembrane region" description="Helical" evidence="8">
    <location>
        <begin position="468"/>
        <end position="489"/>
    </location>
</feature>
<dbReference type="SUPFAM" id="SSF103473">
    <property type="entry name" value="MFS general substrate transporter"/>
    <property type="match status" value="1"/>
</dbReference>
<dbReference type="OrthoDB" id="5086884at2759"/>
<dbReference type="PANTHER" id="PTHR23506">
    <property type="entry name" value="GH10249P"/>
    <property type="match status" value="1"/>
</dbReference>
<keyword evidence="3" id="KW-0813">Transport</keyword>
<dbReference type="InterPro" id="IPR050930">
    <property type="entry name" value="MFS_Vesicular_Transporter"/>
</dbReference>
<keyword evidence="4 8" id="KW-0812">Transmembrane</keyword>
<dbReference type="Pfam" id="PF07690">
    <property type="entry name" value="MFS_1"/>
    <property type="match status" value="1"/>
</dbReference>
<keyword evidence="5 8" id="KW-1133">Transmembrane helix</keyword>
<feature type="transmembrane region" description="Helical" evidence="8">
    <location>
        <begin position="299"/>
        <end position="316"/>
    </location>
</feature>
<protein>
    <recommendedName>
        <fullName evidence="9">Major facilitator superfamily (MFS) profile domain-containing protein</fullName>
    </recommendedName>
</protein>
<feature type="transmembrane region" description="Helical" evidence="8">
    <location>
        <begin position="184"/>
        <end position="204"/>
    </location>
</feature>
<feature type="transmembrane region" description="Helical" evidence="8">
    <location>
        <begin position="23"/>
        <end position="44"/>
    </location>
</feature>
<feature type="transmembrane region" description="Helical" evidence="8">
    <location>
        <begin position="99"/>
        <end position="123"/>
    </location>
</feature>
<evidence type="ECO:0000256" key="5">
    <source>
        <dbReference type="ARBA" id="ARBA00022989"/>
    </source>
</evidence>
<comment type="subcellular location">
    <subcellularLocation>
        <location evidence="1">Membrane</location>
        <topology evidence="1">Multi-pass membrane protein</topology>
    </subcellularLocation>
</comment>
<keyword evidence="6 8" id="KW-0472">Membrane</keyword>
<proteinExistence type="inferred from homology"/>
<organism evidence="10 11">
    <name type="scientific">Elsinoe australis</name>
    <dbReference type="NCBI Taxonomy" id="40998"/>
    <lineage>
        <taxon>Eukaryota</taxon>
        <taxon>Fungi</taxon>
        <taxon>Dikarya</taxon>
        <taxon>Ascomycota</taxon>
        <taxon>Pezizomycotina</taxon>
        <taxon>Dothideomycetes</taxon>
        <taxon>Dothideomycetidae</taxon>
        <taxon>Myriangiales</taxon>
        <taxon>Elsinoaceae</taxon>
        <taxon>Elsinoe</taxon>
    </lineage>
</organism>
<evidence type="ECO:0000313" key="11">
    <source>
        <dbReference type="Proteomes" id="UP000243723"/>
    </source>
</evidence>
<feature type="transmembrane region" description="Helical" evidence="8">
    <location>
        <begin position="440"/>
        <end position="462"/>
    </location>
</feature>
<feature type="transmembrane region" description="Helical" evidence="8">
    <location>
        <begin position="64"/>
        <end position="87"/>
    </location>
</feature>
<name>A0A2P7ZUC5_9PEZI</name>
<dbReference type="PROSITE" id="PS50850">
    <property type="entry name" value="MFS"/>
    <property type="match status" value="1"/>
</dbReference>
<evidence type="ECO:0000256" key="8">
    <source>
        <dbReference type="SAM" id="Phobius"/>
    </source>
</evidence>
<feature type="compositionally biased region" description="Basic and acidic residues" evidence="7">
    <location>
        <begin position="266"/>
        <end position="280"/>
    </location>
</feature>
<dbReference type="EMBL" id="NHZQ01000121">
    <property type="protein sequence ID" value="PSK51823.1"/>
    <property type="molecule type" value="Genomic_DNA"/>
</dbReference>
<evidence type="ECO:0000256" key="2">
    <source>
        <dbReference type="ARBA" id="ARBA00006829"/>
    </source>
</evidence>
<gene>
    <name evidence="10" type="ORF">B9Z65_3090</name>
</gene>
<dbReference type="PRINTS" id="PR01035">
    <property type="entry name" value="TCRTETA"/>
</dbReference>
<dbReference type="GO" id="GO:0022857">
    <property type="term" value="F:transmembrane transporter activity"/>
    <property type="evidence" value="ECO:0007669"/>
    <property type="project" value="InterPro"/>
</dbReference>
<evidence type="ECO:0000313" key="10">
    <source>
        <dbReference type="EMBL" id="PSK51823.1"/>
    </source>
</evidence>
<evidence type="ECO:0000256" key="6">
    <source>
        <dbReference type="ARBA" id="ARBA00023136"/>
    </source>
</evidence>
<feature type="transmembrane region" description="Helical" evidence="8">
    <location>
        <begin position="129"/>
        <end position="148"/>
    </location>
</feature>
<evidence type="ECO:0000256" key="7">
    <source>
        <dbReference type="SAM" id="MobiDB-lite"/>
    </source>
</evidence>
<dbReference type="CDD" id="cd17325">
    <property type="entry name" value="MFS_MdtG_SLC18_like"/>
    <property type="match status" value="1"/>
</dbReference>
<dbReference type="InterPro" id="IPR020846">
    <property type="entry name" value="MFS_dom"/>
</dbReference>
<dbReference type="Gene3D" id="1.20.1250.20">
    <property type="entry name" value="MFS general substrate transporter like domains"/>
    <property type="match status" value="2"/>
</dbReference>
<dbReference type="InterPro" id="IPR036259">
    <property type="entry name" value="MFS_trans_sf"/>
</dbReference>
<accession>A0A2P7ZUC5</accession>